<reference evidence="11" key="1">
    <citation type="submission" date="2017-09" db="EMBL/GenBank/DDBJ databases">
        <title>Depth-based differentiation of microbial function through sediment-hosted aquifers and enrichment of novel symbionts in the deep terrestrial subsurface.</title>
        <authorList>
            <person name="Probst A.J."/>
            <person name="Ladd B."/>
            <person name="Jarett J.K."/>
            <person name="Geller-Mcgrath D.E."/>
            <person name="Sieber C.M.K."/>
            <person name="Emerson J.B."/>
            <person name="Anantharaman K."/>
            <person name="Thomas B.C."/>
            <person name="Malmstrom R."/>
            <person name="Stieglmeier M."/>
            <person name="Klingl A."/>
            <person name="Woyke T."/>
            <person name="Ryan C.M."/>
            <person name="Banfield J.F."/>
        </authorList>
    </citation>
    <scope>NUCLEOTIDE SEQUENCE [LARGE SCALE GENOMIC DNA]</scope>
</reference>
<dbReference type="Gene3D" id="1.10.150.870">
    <property type="match status" value="1"/>
</dbReference>
<evidence type="ECO:0000256" key="4">
    <source>
        <dbReference type="ARBA" id="ARBA00022679"/>
    </source>
</evidence>
<dbReference type="SMART" id="SM00481">
    <property type="entry name" value="POLIIIAc"/>
    <property type="match status" value="1"/>
</dbReference>
<gene>
    <name evidence="10" type="ORF">CO173_04060</name>
</gene>
<dbReference type="AlphaFoldDB" id="A0A2M7XDN1"/>
<sequence length="1175" mass="132176">MNPQDFVHLHVHSHYSLLEALPSPKALVQRAKEQGMSAIALSDNGAMYGAVEFYQACEKEEIKPIIALDMYLAQNRMTDKRPRVDDKQHRIVLIALNDTGYKNLMKISSAGFLEGFYYKPRIDKEFLREHSEGLVALSGNMRGEIPATISVHNEPKARELVLEYQEIFGKENFFLELVHRPDNDQQVDMNEALKKLARETDCQMVVTKDSFYLDPDDREGYEAQLCIMRGRTLEEFRQTNTNDSDLSFGTPEEIIEYFKDVPEALENTKKIADWVDFTMDLGHNYLPIFPMPEGKTDEAYLKELALAGLKMRYADPIPKNVMERFEFEYSTIIKMGFASYFIIVQDFVNYAKREKILVGPGRGSAAGSIISYALQITDLDPLRYGLMFERFLNPDRISMPDVDMDFADNRRGQVLDYVTRQYGSDKVAGIITFGTMKPKAAVRDAARVLGLSFQEADVIAKAVPDPVQGRHMPLKIACEEAPDLRDLLHSSPMATRVIELAMKMEGNPRHTSQHACGIVIGDRPLVDRVPIQNGKREDMALISQYSLNASEQAGLVKMDFLGLSNLTIIQDALDIIKAVHDVDIDISNVPLDDQATFDLLGRGETTGVFQLESDGMKRYIKELKPTEFEDIVAMVSLYRPGPLSAGMVPQYIDRKNGRAKVKYDHPLMEEILRETYGVTIYQEQIMKISVLLAGFTGGEADTLRKAMGKKKHDVLEKMFEGFVAGCLKNGVPEKTAKKIWVDWEGFADYAFNKSHAACYAMISYRTAYLKAHYPAEFMAAVMNSDINTIDRITIEVEECERMGIKVLPPDVNESYPGFSVVPGAGIIRWGLAAVKNFGEEAAKAIVKDRKDNGLFKDLPDLASRISTKAFNKKSLDSMIKSGALDIFGDRSTLIANMDQILGFNKRVMKQQEQNQISMFDLSPQMATSKLTLLEVPPLPQAQLLAEEKELLGLYVSNHPAEVFTEEMEKYATPCKKVAKQEDGAVIKVVGVITGVKKILTKKKQEPMAFVKIEDKSGFTELVVFPKTFTKVRHLLEESNFVVVMGKVSARERGEDTEYSILVDEIISFKDSQVDQVGYMLKNGSWNEKGFEDPEETDEEFDQQKQGVSIVMPTKPDHEMIDRLRAIFKGAPGFEPVYLVVESGGKKRRVSTEFAIEKTHSVIEAIEKIVGNGGVL</sequence>
<dbReference type="Gene3D" id="1.10.10.1600">
    <property type="entry name" value="Bacterial DNA polymerase III alpha subunit, thumb domain"/>
    <property type="match status" value="1"/>
</dbReference>
<dbReference type="InterPro" id="IPR029460">
    <property type="entry name" value="DNAPol_HHH"/>
</dbReference>
<evidence type="ECO:0000313" key="10">
    <source>
        <dbReference type="EMBL" id="PJA45974.1"/>
    </source>
</evidence>
<evidence type="ECO:0000256" key="2">
    <source>
        <dbReference type="ARBA" id="ARBA00012417"/>
    </source>
</evidence>
<keyword evidence="7" id="KW-0239">DNA-directed DNA polymerase</keyword>
<evidence type="ECO:0000256" key="5">
    <source>
        <dbReference type="ARBA" id="ARBA00022695"/>
    </source>
</evidence>
<dbReference type="Pfam" id="PF17657">
    <property type="entry name" value="DNA_pol3_finger"/>
    <property type="match status" value="1"/>
</dbReference>
<organism evidence="10 11">
    <name type="scientific">Candidatus Uhrbacteria bacterium CG_4_9_14_3_um_filter_41_35</name>
    <dbReference type="NCBI Taxonomy" id="1975034"/>
    <lineage>
        <taxon>Bacteria</taxon>
        <taxon>Candidatus Uhriibacteriota</taxon>
    </lineage>
</organism>
<dbReference type="GO" id="GO:0003676">
    <property type="term" value="F:nucleic acid binding"/>
    <property type="evidence" value="ECO:0007669"/>
    <property type="project" value="InterPro"/>
</dbReference>
<evidence type="ECO:0000256" key="8">
    <source>
        <dbReference type="ARBA" id="ARBA00049244"/>
    </source>
</evidence>
<dbReference type="InterPro" id="IPR004805">
    <property type="entry name" value="DnaE2/DnaE/PolC"/>
</dbReference>
<dbReference type="PANTHER" id="PTHR32294:SF0">
    <property type="entry name" value="DNA POLYMERASE III SUBUNIT ALPHA"/>
    <property type="match status" value="1"/>
</dbReference>
<evidence type="ECO:0000259" key="9">
    <source>
        <dbReference type="SMART" id="SM00481"/>
    </source>
</evidence>
<dbReference type="EC" id="2.7.7.7" evidence="2"/>
<evidence type="ECO:0000256" key="3">
    <source>
        <dbReference type="ARBA" id="ARBA00019114"/>
    </source>
</evidence>
<dbReference type="Gene3D" id="2.40.50.140">
    <property type="entry name" value="Nucleic acid-binding proteins"/>
    <property type="match status" value="1"/>
</dbReference>
<evidence type="ECO:0000256" key="6">
    <source>
        <dbReference type="ARBA" id="ARBA00022705"/>
    </source>
</evidence>
<dbReference type="InterPro" id="IPR004365">
    <property type="entry name" value="NA-bd_OB_tRNA"/>
</dbReference>
<comment type="subcellular location">
    <subcellularLocation>
        <location evidence="1">Cytoplasm</location>
    </subcellularLocation>
</comment>
<name>A0A2M7XDN1_9BACT</name>
<dbReference type="GO" id="GO:0006260">
    <property type="term" value="P:DNA replication"/>
    <property type="evidence" value="ECO:0007669"/>
    <property type="project" value="UniProtKB-KW"/>
</dbReference>
<dbReference type="Proteomes" id="UP000231263">
    <property type="component" value="Unassembled WGS sequence"/>
</dbReference>
<dbReference type="PANTHER" id="PTHR32294">
    <property type="entry name" value="DNA POLYMERASE III SUBUNIT ALPHA"/>
    <property type="match status" value="1"/>
</dbReference>
<protein>
    <recommendedName>
        <fullName evidence="3">DNA polymerase III subunit alpha</fullName>
        <ecNumber evidence="2">2.7.7.7</ecNumber>
    </recommendedName>
</protein>
<comment type="caution">
    <text evidence="10">The sequence shown here is derived from an EMBL/GenBank/DDBJ whole genome shotgun (WGS) entry which is preliminary data.</text>
</comment>
<dbReference type="Pfam" id="PF07733">
    <property type="entry name" value="DNA_pol3_alpha"/>
    <property type="match status" value="1"/>
</dbReference>
<proteinExistence type="predicted"/>
<keyword evidence="4" id="KW-0808">Transferase</keyword>
<dbReference type="GO" id="GO:0005737">
    <property type="term" value="C:cytoplasm"/>
    <property type="evidence" value="ECO:0007669"/>
    <property type="project" value="UniProtKB-SubCell"/>
</dbReference>
<dbReference type="GO" id="GO:0003887">
    <property type="term" value="F:DNA-directed DNA polymerase activity"/>
    <property type="evidence" value="ECO:0007669"/>
    <property type="project" value="UniProtKB-KW"/>
</dbReference>
<dbReference type="CDD" id="cd04485">
    <property type="entry name" value="DnaE_OBF"/>
    <property type="match status" value="1"/>
</dbReference>
<dbReference type="NCBIfam" id="TIGR00594">
    <property type="entry name" value="polc"/>
    <property type="match status" value="1"/>
</dbReference>
<dbReference type="Pfam" id="PF14579">
    <property type="entry name" value="HHH_6"/>
    <property type="match status" value="1"/>
</dbReference>
<accession>A0A2M7XDN1</accession>
<dbReference type="Pfam" id="PF01336">
    <property type="entry name" value="tRNA_anti-codon"/>
    <property type="match status" value="1"/>
</dbReference>
<dbReference type="InterPro" id="IPR016195">
    <property type="entry name" value="Pol/histidinol_Pase-like"/>
</dbReference>
<dbReference type="GO" id="GO:0008408">
    <property type="term" value="F:3'-5' exonuclease activity"/>
    <property type="evidence" value="ECO:0007669"/>
    <property type="project" value="InterPro"/>
</dbReference>
<dbReference type="SUPFAM" id="SSF89550">
    <property type="entry name" value="PHP domain-like"/>
    <property type="match status" value="1"/>
</dbReference>
<dbReference type="InterPro" id="IPR041931">
    <property type="entry name" value="DNA_pol3_alpha_thumb_dom"/>
</dbReference>
<dbReference type="InterPro" id="IPR012340">
    <property type="entry name" value="NA-bd_OB-fold"/>
</dbReference>
<dbReference type="CDD" id="cd12113">
    <property type="entry name" value="PHP_PolIIIA_DnaE3"/>
    <property type="match status" value="1"/>
</dbReference>
<evidence type="ECO:0000256" key="7">
    <source>
        <dbReference type="ARBA" id="ARBA00022932"/>
    </source>
</evidence>
<keyword evidence="5" id="KW-0548">Nucleotidyltransferase</keyword>
<feature type="domain" description="Polymerase/histidinol phosphatase N-terminal" evidence="9">
    <location>
        <begin position="7"/>
        <end position="74"/>
    </location>
</feature>
<dbReference type="Pfam" id="PF02811">
    <property type="entry name" value="PHP"/>
    <property type="match status" value="1"/>
</dbReference>
<keyword evidence="6" id="KW-0235">DNA replication</keyword>
<comment type="catalytic activity">
    <reaction evidence="8">
        <text>DNA(n) + a 2'-deoxyribonucleoside 5'-triphosphate = DNA(n+1) + diphosphate</text>
        <dbReference type="Rhea" id="RHEA:22508"/>
        <dbReference type="Rhea" id="RHEA-COMP:17339"/>
        <dbReference type="Rhea" id="RHEA-COMP:17340"/>
        <dbReference type="ChEBI" id="CHEBI:33019"/>
        <dbReference type="ChEBI" id="CHEBI:61560"/>
        <dbReference type="ChEBI" id="CHEBI:173112"/>
        <dbReference type="EC" id="2.7.7.7"/>
    </reaction>
</comment>
<dbReference type="InterPro" id="IPR004013">
    <property type="entry name" value="PHP_dom"/>
</dbReference>
<dbReference type="EMBL" id="PFWT01000020">
    <property type="protein sequence ID" value="PJA45974.1"/>
    <property type="molecule type" value="Genomic_DNA"/>
</dbReference>
<dbReference type="NCBIfam" id="NF005298">
    <property type="entry name" value="PRK06826.1"/>
    <property type="match status" value="1"/>
</dbReference>
<dbReference type="NCBIfam" id="NF004226">
    <property type="entry name" value="PRK05673.1"/>
    <property type="match status" value="1"/>
</dbReference>
<evidence type="ECO:0000256" key="1">
    <source>
        <dbReference type="ARBA" id="ARBA00004496"/>
    </source>
</evidence>
<evidence type="ECO:0000313" key="11">
    <source>
        <dbReference type="Proteomes" id="UP000231263"/>
    </source>
</evidence>
<dbReference type="InterPro" id="IPR040982">
    <property type="entry name" value="DNA_pol3_finger"/>
</dbReference>
<dbReference type="InterPro" id="IPR011708">
    <property type="entry name" value="DNA_pol3_alpha_NTPase_dom"/>
</dbReference>
<dbReference type="InterPro" id="IPR003141">
    <property type="entry name" value="Pol/His_phosphatase_N"/>
</dbReference>
<dbReference type="Gene3D" id="3.20.20.140">
    <property type="entry name" value="Metal-dependent hydrolases"/>
    <property type="match status" value="1"/>
</dbReference>